<comment type="catalytic activity">
    <reaction evidence="1 6">
        <text>adenosine 5'-phosphosulfate + ATP = 3'-phosphoadenylyl sulfate + ADP + H(+)</text>
        <dbReference type="Rhea" id="RHEA:24152"/>
        <dbReference type="ChEBI" id="CHEBI:15378"/>
        <dbReference type="ChEBI" id="CHEBI:30616"/>
        <dbReference type="ChEBI" id="CHEBI:58243"/>
        <dbReference type="ChEBI" id="CHEBI:58339"/>
        <dbReference type="ChEBI" id="CHEBI:456216"/>
        <dbReference type="EC" id="2.7.1.25"/>
    </reaction>
</comment>
<evidence type="ECO:0000313" key="9">
    <source>
        <dbReference type="Proteomes" id="UP000247792"/>
    </source>
</evidence>
<comment type="caution">
    <text evidence="8">The sequence shown here is derived from an EMBL/GenBank/DDBJ whole genome shotgun (WGS) entry which is preliminary data.</text>
</comment>
<keyword evidence="6 8" id="KW-0418">Kinase</keyword>
<evidence type="ECO:0000256" key="6">
    <source>
        <dbReference type="RuleBase" id="RU004347"/>
    </source>
</evidence>
<dbReference type="PANTHER" id="PTHR42700:SF1">
    <property type="entry name" value="SULFATE ADENYLYLTRANSFERASE"/>
    <property type="match status" value="1"/>
</dbReference>
<dbReference type="GO" id="GO:0004781">
    <property type="term" value="F:sulfate adenylyltransferase (ATP) activity"/>
    <property type="evidence" value="ECO:0007669"/>
    <property type="project" value="TreeGrafter"/>
</dbReference>
<dbReference type="GO" id="GO:0070814">
    <property type="term" value="P:hydrogen sulfide biosynthetic process"/>
    <property type="evidence" value="ECO:0007669"/>
    <property type="project" value="UniProtKB-UniPathway"/>
</dbReference>
<dbReference type="EMBL" id="QJKB01000019">
    <property type="protein sequence ID" value="PXX36797.1"/>
    <property type="molecule type" value="Genomic_DNA"/>
</dbReference>
<dbReference type="Proteomes" id="UP000247792">
    <property type="component" value="Unassembled WGS sequence"/>
</dbReference>
<dbReference type="GO" id="GO:0004020">
    <property type="term" value="F:adenylylsulfate kinase activity"/>
    <property type="evidence" value="ECO:0007669"/>
    <property type="project" value="UniProtKB-EC"/>
</dbReference>
<evidence type="ECO:0000313" key="8">
    <source>
        <dbReference type="EMBL" id="PXX36797.1"/>
    </source>
</evidence>
<accession>A0A318ISE7</accession>
<comment type="pathway">
    <text evidence="6">Sulfur metabolism; hydrogen sulfide biosynthesis; sulfite from sulfate: step 2/3.</text>
</comment>
<dbReference type="GO" id="GO:0005524">
    <property type="term" value="F:ATP binding"/>
    <property type="evidence" value="ECO:0007669"/>
    <property type="project" value="UniProtKB-KW"/>
</dbReference>
<dbReference type="RefSeq" id="WP_110258141.1">
    <property type="nucleotide sequence ID" value="NZ_QJKB01000019.1"/>
</dbReference>
<gene>
    <name evidence="8" type="ORF">DFR42_1193</name>
</gene>
<name>A0A318ISE7_9BURK</name>
<dbReference type="GO" id="GO:0019379">
    <property type="term" value="P:sulfate assimilation, phosphoadenylyl sulfate reduction by phosphoadenylyl-sulfate reductase (thioredoxin)"/>
    <property type="evidence" value="ECO:0007669"/>
    <property type="project" value="TreeGrafter"/>
</dbReference>
<keyword evidence="5 6" id="KW-0067">ATP-binding</keyword>
<evidence type="ECO:0000256" key="5">
    <source>
        <dbReference type="ARBA" id="ARBA00022840"/>
    </source>
</evidence>
<dbReference type="Pfam" id="PF01583">
    <property type="entry name" value="APS_kinase"/>
    <property type="match status" value="1"/>
</dbReference>
<dbReference type="SUPFAM" id="SSF52540">
    <property type="entry name" value="P-loop containing nucleoside triphosphate hydrolases"/>
    <property type="match status" value="1"/>
</dbReference>
<comment type="similarity">
    <text evidence="6">Belongs to the APS kinase family.</text>
</comment>
<dbReference type="InterPro" id="IPR059117">
    <property type="entry name" value="APS_kinase_dom"/>
</dbReference>
<feature type="domain" description="APS kinase" evidence="7">
    <location>
        <begin position="20"/>
        <end position="167"/>
    </location>
</feature>
<keyword evidence="9" id="KW-1185">Reference proteome</keyword>
<dbReference type="NCBIfam" id="TIGR00455">
    <property type="entry name" value="apsK"/>
    <property type="match status" value="1"/>
</dbReference>
<proteinExistence type="inferred from homology"/>
<dbReference type="PANTHER" id="PTHR42700">
    <property type="entry name" value="SULFATE ADENYLYLTRANSFERASE"/>
    <property type="match status" value="1"/>
</dbReference>
<organism evidence="8 9">
    <name type="scientific">Undibacterium pigrum</name>
    <dbReference type="NCBI Taxonomy" id="401470"/>
    <lineage>
        <taxon>Bacteria</taxon>
        <taxon>Pseudomonadati</taxon>
        <taxon>Pseudomonadota</taxon>
        <taxon>Betaproteobacteria</taxon>
        <taxon>Burkholderiales</taxon>
        <taxon>Oxalobacteraceae</taxon>
        <taxon>Undibacterium</taxon>
    </lineage>
</organism>
<evidence type="ECO:0000256" key="1">
    <source>
        <dbReference type="ARBA" id="ARBA00001823"/>
    </source>
</evidence>
<evidence type="ECO:0000259" key="7">
    <source>
        <dbReference type="Pfam" id="PF01583"/>
    </source>
</evidence>
<evidence type="ECO:0000256" key="4">
    <source>
        <dbReference type="ARBA" id="ARBA00022741"/>
    </source>
</evidence>
<dbReference type="EC" id="2.7.1.25" evidence="2 6"/>
<sequence length="186" mass="20080">MPGSNQTESSAEPAANRVKTWWLSGLPGAGKTTLAQTLARHLRELSIPVCVLDGDEIRQGLSKDLGFSLADREEQGRRTAEVARLLNLNGISAIVALVSPSMRGRALARGIIGHDKFVETYVSTPLHVCQQRDPKGWYAKAKQNPSLQLTGISAPYEAPTSAECVIDTNQTSLADAIVQLTSFLRV</sequence>
<dbReference type="InterPro" id="IPR027417">
    <property type="entry name" value="P-loop_NTPase"/>
</dbReference>
<dbReference type="NCBIfam" id="NF003013">
    <property type="entry name" value="PRK03846.1"/>
    <property type="match status" value="1"/>
</dbReference>
<dbReference type="CDD" id="cd02027">
    <property type="entry name" value="APSK"/>
    <property type="match status" value="1"/>
</dbReference>
<dbReference type="GO" id="GO:0005737">
    <property type="term" value="C:cytoplasm"/>
    <property type="evidence" value="ECO:0007669"/>
    <property type="project" value="TreeGrafter"/>
</dbReference>
<dbReference type="InterPro" id="IPR050512">
    <property type="entry name" value="Sulf_AdTrans/APS_kinase"/>
</dbReference>
<dbReference type="OrthoDB" id="9804504at2"/>
<dbReference type="GO" id="GO:0010134">
    <property type="term" value="P:sulfate assimilation via adenylyl sulfate reduction"/>
    <property type="evidence" value="ECO:0007669"/>
    <property type="project" value="TreeGrafter"/>
</dbReference>
<keyword evidence="4 6" id="KW-0547">Nucleotide-binding</keyword>
<comment type="function">
    <text evidence="6">Catalyzes the synthesis of activated sulfate.</text>
</comment>
<dbReference type="Gene3D" id="3.40.50.300">
    <property type="entry name" value="P-loop containing nucleotide triphosphate hydrolases"/>
    <property type="match status" value="1"/>
</dbReference>
<protein>
    <recommendedName>
        <fullName evidence="2 6">Adenylyl-sulfate kinase</fullName>
        <ecNumber evidence="2 6">2.7.1.25</ecNumber>
    </recommendedName>
</protein>
<dbReference type="UniPathway" id="UPA00140">
    <property type="reaction ID" value="UER00205"/>
</dbReference>
<keyword evidence="3 6" id="KW-0808">Transferase</keyword>
<dbReference type="AlphaFoldDB" id="A0A318ISE7"/>
<evidence type="ECO:0000256" key="2">
    <source>
        <dbReference type="ARBA" id="ARBA00012121"/>
    </source>
</evidence>
<evidence type="ECO:0000256" key="3">
    <source>
        <dbReference type="ARBA" id="ARBA00022679"/>
    </source>
</evidence>
<dbReference type="InterPro" id="IPR002891">
    <property type="entry name" value="APS"/>
</dbReference>
<reference evidence="8 9" key="1">
    <citation type="submission" date="2018-05" db="EMBL/GenBank/DDBJ databases">
        <title>Genomic Encyclopedia of Type Strains, Phase IV (KMG-IV): sequencing the most valuable type-strain genomes for metagenomic binning, comparative biology and taxonomic classification.</title>
        <authorList>
            <person name="Goeker M."/>
        </authorList>
    </citation>
    <scope>NUCLEOTIDE SEQUENCE [LARGE SCALE GENOMIC DNA]</scope>
    <source>
        <strain evidence="8 9">DSM 19792</strain>
    </source>
</reference>